<dbReference type="EMBL" id="JADIMB010000123">
    <property type="protein sequence ID" value="MBO8471801.1"/>
    <property type="molecule type" value="Genomic_DNA"/>
</dbReference>
<organism evidence="3 4">
    <name type="scientific">Candidatus Cryptobacteroides faecavium</name>
    <dbReference type="NCBI Taxonomy" id="2840762"/>
    <lineage>
        <taxon>Bacteria</taxon>
        <taxon>Pseudomonadati</taxon>
        <taxon>Bacteroidota</taxon>
        <taxon>Bacteroidia</taxon>
        <taxon>Bacteroidales</taxon>
        <taxon>Candidatus Cryptobacteroides</taxon>
    </lineage>
</organism>
<dbReference type="Proteomes" id="UP000823603">
    <property type="component" value="Unassembled WGS sequence"/>
</dbReference>
<name>A0A9D9IGS7_9BACT</name>
<protein>
    <submittedName>
        <fullName evidence="3">BACON domain-containing protein</fullName>
    </submittedName>
</protein>
<evidence type="ECO:0000313" key="3">
    <source>
        <dbReference type="EMBL" id="MBO8471801.1"/>
    </source>
</evidence>
<accession>A0A9D9IGS7</accession>
<proteinExistence type="predicted"/>
<feature type="chain" id="PRO_5039162272" evidence="1">
    <location>
        <begin position="22"/>
        <end position="302"/>
    </location>
</feature>
<gene>
    <name evidence="3" type="ORF">IAB82_08420</name>
</gene>
<evidence type="ECO:0000313" key="4">
    <source>
        <dbReference type="Proteomes" id="UP000823603"/>
    </source>
</evidence>
<dbReference type="AlphaFoldDB" id="A0A9D9IGS7"/>
<reference evidence="3" key="2">
    <citation type="journal article" date="2021" name="PeerJ">
        <title>Extensive microbial diversity within the chicken gut microbiome revealed by metagenomics and culture.</title>
        <authorList>
            <person name="Gilroy R."/>
            <person name="Ravi A."/>
            <person name="Getino M."/>
            <person name="Pursley I."/>
            <person name="Horton D.L."/>
            <person name="Alikhan N.F."/>
            <person name="Baker D."/>
            <person name="Gharbi K."/>
            <person name="Hall N."/>
            <person name="Watson M."/>
            <person name="Adriaenssens E.M."/>
            <person name="Foster-Nyarko E."/>
            <person name="Jarju S."/>
            <person name="Secka A."/>
            <person name="Antonio M."/>
            <person name="Oren A."/>
            <person name="Chaudhuri R.R."/>
            <person name="La Ragione R."/>
            <person name="Hildebrand F."/>
            <person name="Pallen M.J."/>
        </authorList>
    </citation>
    <scope>NUCLEOTIDE SEQUENCE</scope>
    <source>
        <strain evidence="3">B2-22910</strain>
    </source>
</reference>
<sequence>MKSISRIYLMTALLAAGSVLLAGCQNEEDPMAKAVLASASSLSFAAEGAQPQMITVYSDAQWIADVPEWVTIEPATGSGTTDVTISVSDNLRDGAVDNPRTADLVFKGSTLASQDIVSISQEGDKYRDVPEYSISDVVSSPDGTVIIVPDAQVMALTVNGVVVSDGTSNLYVVTDPSSLAVGDKVSFSGDKSSDSGLPAVLQCDEFEKTGSAAAEYGTPKDITEGFDSYTSKSREYVTFSGILRGNIVSVTDASVLSATIIDAPESLGLSDLDGWIVTVNGYYAGTATPYMNLSLIHISEPT</sequence>
<dbReference type="InterPro" id="IPR013783">
    <property type="entry name" value="Ig-like_fold"/>
</dbReference>
<comment type="caution">
    <text evidence="3">The sequence shown here is derived from an EMBL/GenBank/DDBJ whole genome shotgun (WGS) entry which is preliminary data.</text>
</comment>
<keyword evidence="1" id="KW-0732">Signal</keyword>
<dbReference type="InterPro" id="IPR024361">
    <property type="entry name" value="BACON"/>
</dbReference>
<feature type="signal peptide" evidence="1">
    <location>
        <begin position="1"/>
        <end position="21"/>
    </location>
</feature>
<evidence type="ECO:0000256" key="1">
    <source>
        <dbReference type="SAM" id="SignalP"/>
    </source>
</evidence>
<feature type="domain" description="BACON" evidence="2">
    <location>
        <begin position="67"/>
        <end position="122"/>
    </location>
</feature>
<dbReference type="Pfam" id="PF13004">
    <property type="entry name" value="BACON"/>
    <property type="match status" value="1"/>
</dbReference>
<reference evidence="3" key="1">
    <citation type="submission" date="2020-10" db="EMBL/GenBank/DDBJ databases">
        <authorList>
            <person name="Gilroy R."/>
        </authorList>
    </citation>
    <scope>NUCLEOTIDE SEQUENCE</scope>
    <source>
        <strain evidence="3">B2-22910</strain>
    </source>
</reference>
<dbReference type="Gene3D" id="2.60.40.10">
    <property type="entry name" value="Immunoglobulins"/>
    <property type="match status" value="1"/>
</dbReference>
<feature type="non-terminal residue" evidence="3">
    <location>
        <position position="302"/>
    </location>
</feature>
<evidence type="ECO:0000259" key="2">
    <source>
        <dbReference type="Pfam" id="PF13004"/>
    </source>
</evidence>
<dbReference type="PROSITE" id="PS51257">
    <property type="entry name" value="PROKAR_LIPOPROTEIN"/>
    <property type="match status" value="1"/>
</dbReference>